<sequence length="173" mass="18453">MAIMITGVYNNTNTYANQYAVNTGLTGRINDTARAGGVIANPGESTKVSPGRKSSPAECETCRNRKYKDGSDEMVSFKSAAHISPQASASRVRAHEQEHVSNAFRDAAKKNGKVLAANVSLKTSICPECGRSYVAGGTTATKIQYSNEENPYTKNRKALDSLSFLGGNLDLAV</sequence>
<dbReference type="Proteomes" id="UP000280696">
    <property type="component" value="Unassembled WGS sequence"/>
</dbReference>
<evidence type="ECO:0000313" key="1">
    <source>
        <dbReference type="EMBL" id="RKI94038.1"/>
    </source>
</evidence>
<gene>
    <name evidence="1" type="ORF">D7V94_00175</name>
</gene>
<keyword evidence="2" id="KW-1185">Reference proteome</keyword>
<comment type="caution">
    <text evidence="1">The sequence shown here is derived from an EMBL/GenBank/DDBJ whole genome shotgun (WGS) entry which is preliminary data.</text>
</comment>
<dbReference type="AlphaFoldDB" id="A0A3A9ARM9"/>
<protein>
    <submittedName>
        <fullName evidence="1">Uncharacterized protein</fullName>
    </submittedName>
</protein>
<proteinExistence type="predicted"/>
<accession>A0A3A9ARM9</accession>
<evidence type="ECO:0000313" key="2">
    <source>
        <dbReference type="Proteomes" id="UP000280696"/>
    </source>
</evidence>
<name>A0A3A9ARM9_9FIRM</name>
<organism evidence="1 2">
    <name type="scientific">Parablautia intestinalis</name>
    <dbReference type="NCBI Taxonomy" id="2320100"/>
    <lineage>
        <taxon>Bacteria</taxon>
        <taxon>Bacillati</taxon>
        <taxon>Bacillota</taxon>
        <taxon>Clostridia</taxon>
        <taxon>Lachnospirales</taxon>
        <taxon>Lachnospiraceae</taxon>
        <taxon>Parablautia</taxon>
    </lineage>
</organism>
<dbReference type="EMBL" id="RAYQ01000001">
    <property type="protein sequence ID" value="RKI94038.1"/>
    <property type="molecule type" value="Genomic_DNA"/>
</dbReference>
<reference evidence="1 2" key="1">
    <citation type="submission" date="2018-09" db="EMBL/GenBank/DDBJ databases">
        <title>Murine metabolic-syndrome-specific gut microbial biobank.</title>
        <authorList>
            <person name="Liu C."/>
        </authorList>
    </citation>
    <scope>NUCLEOTIDE SEQUENCE [LARGE SCALE GENOMIC DNA]</scope>
    <source>
        <strain evidence="1 2">0.1xD8-82</strain>
    </source>
</reference>
<dbReference type="OrthoDB" id="9796892at2"/>